<dbReference type="PANTHER" id="PTHR42110:SF1">
    <property type="entry name" value="L-ASPARAGINASE, PUTATIVE (AFU_ORTHOLOGUE AFUA_3G11890)-RELATED"/>
    <property type="match status" value="1"/>
</dbReference>
<accession>A0ABV8FU17</accession>
<gene>
    <name evidence="1" type="ORF">ACFOVU_27220</name>
</gene>
<dbReference type="Proteomes" id="UP001595847">
    <property type="component" value="Unassembled WGS sequence"/>
</dbReference>
<comment type="caution">
    <text evidence="1">The sequence shown here is derived from an EMBL/GenBank/DDBJ whole genome shotgun (WGS) entry which is preliminary data.</text>
</comment>
<sequence length="326" mass="32774">MPDTAVPGYVPLAEVVRSGFREGVHYGAVIGLAADGTAAYERGPADAPMFPRSAAKPFQALAALRAGAPLSGPALAIAAGSHSGQDIHIEVVNATLAAAGLTADDLRCPPDRPMGGRFRDALLRAGGEPTRTLMNCSGKHAAMLAACVARGWSTGDYLDPGHPLQLLVRETIEELCGEPVAHTAVDGCGAPQMAVSLTGLARGLRAMALAPAGTPEAAVMAAMREHPEYVAGEGRADTRLMGALPGLVSKIGAEGVIAMATPAGEAVAVKISDGDPQTRARTSVALTALEALGVDIGPARDMLAVDVLGGGAPVGAVRPLSPPAGA</sequence>
<dbReference type="PANTHER" id="PTHR42110">
    <property type="entry name" value="L-ASPARAGINASE, PUTATIVE (AFU_ORTHOLOGUE AFUA_3G11890)-RELATED"/>
    <property type="match status" value="1"/>
</dbReference>
<dbReference type="EMBL" id="JBHSBH010000015">
    <property type="protein sequence ID" value="MFC3999635.1"/>
    <property type="molecule type" value="Genomic_DNA"/>
</dbReference>
<dbReference type="Pfam" id="PF06089">
    <property type="entry name" value="Asparaginase_II"/>
    <property type="match status" value="1"/>
</dbReference>
<evidence type="ECO:0000313" key="1">
    <source>
        <dbReference type="EMBL" id="MFC3999635.1"/>
    </source>
</evidence>
<keyword evidence="2" id="KW-1185">Reference proteome</keyword>
<dbReference type="InterPro" id="IPR010349">
    <property type="entry name" value="Asparaginase_II"/>
</dbReference>
<dbReference type="RefSeq" id="WP_378538131.1">
    <property type="nucleotide sequence ID" value="NZ_JBHSBH010000015.1"/>
</dbReference>
<proteinExistence type="predicted"/>
<organism evidence="1 2">
    <name type="scientific">Nocardiopsis sediminis</name>
    <dbReference type="NCBI Taxonomy" id="1778267"/>
    <lineage>
        <taxon>Bacteria</taxon>
        <taxon>Bacillati</taxon>
        <taxon>Actinomycetota</taxon>
        <taxon>Actinomycetes</taxon>
        <taxon>Streptosporangiales</taxon>
        <taxon>Nocardiopsidaceae</taxon>
        <taxon>Nocardiopsis</taxon>
    </lineage>
</organism>
<evidence type="ECO:0000313" key="2">
    <source>
        <dbReference type="Proteomes" id="UP001595847"/>
    </source>
</evidence>
<name>A0ABV8FU17_9ACTN</name>
<reference evidence="2" key="1">
    <citation type="journal article" date="2019" name="Int. J. Syst. Evol. Microbiol.">
        <title>The Global Catalogue of Microorganisms (GCM) 10K type strain sequencing project: providing services to taxonomists for standard genome sequencing and annotation.</title>
        <authorList>
            <consortium name="The Broad Institute Genomics Platform"/>
            <consortium name="The Broad Institute Genome Sequencing Center for Infectious Disease"/>
            <person name="Wu L."/>
            <person name="Ma J."/>
        </authorList>
    </citation>
    <scope>NUCLEOTIDE SEQUENCE [LARGE SCALE GENOMIC DNA]</scope>
    <source>
        <strain evidence="2">TBRC 1826</strain>
    </source>
</reference>
<protein>
    <submittedName>
        <fullName evidence="1">Asparaginase</fullName>
    </submittedName>
</protein>